<dbReference type="AlphaFoldDB" id="A0A662Z6H4"/>
<dbReference type="NCBIfam" id="NF003994">
    <property type="entry name" value="PRK05472.2-3"/>
    <property type="match status" value="1"/>
</dbReference>
<dbReference type="InterPro" id="IPR009718">
    <property type="entry name" value="Rex_DNA-bd_C_dom"/>
</dbReference>
<keyword evidence="1 7" id="KW-0963">Cytoplasm</keyword>
<dbReference type="GO" id="GO:0003700">
    <property type="term" value="F:DNA-binding transcription factor activity"/>
    <property type="evidence" value="ECO:0007669"/>
    <property type="project" value="UniProtKB-UniRule"/>
</dbReference>
<organism evidence="9 10">
    <name type="scientific">Aliicoccus persicus</name>
    <dbReference type="NCBI Taxonomy" id="930138"/>
    <lineage>
        <taxon>Bacteria</taxon>
        <taxon>Bacillati</taxon>
        <taxon>Bacillota</taxon>
        <taxon>Bacilli</taxon>
        <taxon>Bacillales</taxon>
        <taxon>Staphylococcaceae</taxon>
        <taxon>Aliicoccus</taxon>
    </lineage>
</organism>
<sequence length="213" mass="23609">MSDRIIPEATKRRMPIYYKYFKSQQEAGTKRVSSKSISDSLDIDSATIRRDFSYFGELGRKGYGYNIDSLVDFFSEQIFGKTVKKVAIIGVGNLGSALLRYNFGGNVSNSMQLVAGFDIDETVIGKTIGNCVVYNMDELNHIVKEKNINIAILTVPKESAEEAKIAIENAGIHGIMNFAPVKLTGHEGLVIHDVDITLELQSLCFNMKLSRGE</sequence>
<dbReference type="SMART" id="SM00881">
    <property type="entry name" value="CoA_binding"/>
    <property type="match status" value="1"/>
</dbReference>
<dbReference type="Gene3D" id="3.40.50.720">
    <property type="entry name" value="NAD(P)-binding Rossmann-like Domain"/>
    <property type="match status" value="1"/>
</dbReference>
<feature type="binding site" evidence="7">
    <location>
        <begin position="90"/>
        <end position="95"/>
    </location>
    <ligand>
        <name>NAD(+)</name>
        <dbReference type="ChEBI" id="CHEBI:57540"/>
    </ligand>
</feature>
<gene>
    <name evidence="7" type="primary">rex</name>
    <name evidence="9" type="ORF">SAMN05192557_1604</name>
</gene>
<evidence type="ECO:0000256" key="6">
    <source>
        <dbReference type="ARBA" id="ARBA00023163"/>
    </source>
</evidence>
<evidence type="ECO:0000313" key="9">
    <source>
        <dbReference type="EMBL" id="SEW10421.1"/>
    </source>
</evidence>
<accession>A0A662Z6H4</accession>
<dbReference type="Pfam" id="PF02629">
    <property type="entry name" value="CoA_binding"/>
    <property type="match status" value="1"/>
</dbReference>
<comment type="similarity">
    <text evidence="7">Belongs to the transcriptional regulatory Rex family.</text>
</comment>
<evidence type="ECO:0000256" key="5">
    <source>
        <dbReference type="ARBA" id="ARBA00023125"/>
    </source>
</evidence>
<dbReference type="SUPFAM" id="SSF51735">
    <property type="entry name" value="NAD(P)-binding Rossmann-fold domains"/>
    <property type="match status" value="1"/>
</dbReference>
<dbReference type="NCBIfam" id="NF003996">
    <property type="entry name" value="PRK05472.2-5"/>
    <property type="match status" value="1"/>
</dbReference>
<evidence type="ECO:0000256" key="7">
    <source>
        <dbReference type="HAMAP-Rule" id="MF_01131"/>
    </source>
</evidence>
<comment type="subunit">
    <text evidence="7">Homodimer.</text>
</comment>
<proteinExistence type="inferred from homology"/>
<dbReference type="InterPro" id="IPR036390">
    <property type="entry name" value="WH_DNA-bd_sf"/>
</dbReference>
<name>A0A662Z6H4_9STAP</name>
<dbReference type="GO" id="GO:0045892">
    <property type="term" value="P:negative regulation of DNA-templated transcription"/>
    <property type="evidence" value="ECO:0007669"/>
    <property type="project" value="InterPro"/>
</dbReference>
<dbReference type="Proteomes" id="UP000243605">
    <property type="component" value="Unassembled WGS sequence"/>
</dbReference>
<keyword evidence="3 7" id="KW-0805">Transcription regulation</keyword>
<dbReference type="InterPro" id="IPR036388">
    <property type="entry name" value="WH-like_DNA-bd_sf"/>
</dbReference>
<dbReference type="GO" id="GO:0005737">
    <property type="term" value="C:cytoplasm"/>
    <property type="evidence" value="ECO:0007669"/>
    <property type="project" value="UniProtKB-SubCell"/>
</dbReference>
<reference evidence="9 10" key="1">
    <citation type="submission" date="2016-10" db="EMBL/GenBank/DDBJ databases">
        <authorList>
            <person name="Varghese N."/>
            <person name="Submissions S."/>
        </authorList>
    </citation>
    <scope>NUCLEOTIDE SEQUENCE [LARGE SCALE GENOMIC DNA]</scope>
    <source>
        <strain evidence="9 10">IBRC-M10081</strain>
    </source>
</reference>
<dbReference type="HAMAP" id="MF_01131">
    <property type="entry name" value="Rex"/>
    <property type="match status" value="1"/>
</dbReference>
<keyword evidence="4 7" id="KW-0520">NAD</keyword>
<dbReference type="OrthoDB" id="9784760at2"/>
<dbReference type="GO" id="GO:0051775">
    <property type="term" value="P:response to redox state"/>
    <property type="evidence" value="ECO:0007669"/>
    <property type="project" value="InterPro"/>
</dbReference>
<feature type="DNA-binding region" description="H-T-H motif" evidence="7">
    <location>
        <begin position="16"/>
        <end position="55"/>
    </location>
</feature>
<feature type="domain" description="CoA-binding" evidence="8">
    <location>
        <begin position="80"/>
        <end position="182"/>
    </location>
</feature>
<dbReference type="NCBIfam" id="NF003991">
    <property type="entry name" value="PRK05472.1-5"/>
    <property type="match status" value="1"/>
</dbReference>
<dbReference type="Pfam" id="PF06971">
    <property type="entry name" value="Put_DNA-bind_N"/>
    <property type="match status" value="1"/>
</dbReference>
<evidence type="ECO:0000256" key="1">
    <source>
        <dbReference type="ARBA" id="ARBA00022490"/>
    </source>
</evidence>
<dbReference type="InterPro" id="IPR022876">
    <property type="entry name" value="Tscrpt_rep_Rex"/>
</dbReference>
<dbReference type="InterPro" id="IPR058203">
    <property type="entry name" value="Rex_bacilli-type"/>
</dbReference>
<evidence type="ECO:0000256" key="4">
    <source>
        <dbReference type="ARBA" id="ARBA00023027"/>
    </source>
</evidence>
<dbReference type="InterPro" id="IPR003781">
    <property type="entry name" value="CoA-bd"/>
</dbReference>
<comment type="function">
    <text evidence="7">Modulates transcription in response to changes in cellular NADH/NAD(+) redox state.</text>
</comment>
<dbReference type="NCBIfam" id="NF003989">
    <property type="entry name" value="PRK05472.1-3"/>
    <property type="match status" value="1"/>
</dbReference>
<evidence type="ECO:0000259" key="8">
    <source>
        <dbReference type="SMART" id="SM00881"/>
    </source>
</evidence>
<keyword evidence="5 7" id="KW-0238">DNA-binding</keyword>
<dbReference type="NCBIfam" id="NF003995">
    <property type="entry name" value="PRK05472.2-4"/>
    <property type="match status" value="1"/>
</dbReference>
<dbReference type="EMBL" id="FOIT01000005">
    <property type="protein sequence ID" value="SEW10421.1"/>
    <property type="molecule type" value="Genomic_DNA"/>
</dbReference>
<dbReference type="PANTHER" id="PTHR35786">
    <property type="entry name" value="REDOX-SENSING TRANSCRIPTIONAL REPRESSOR REX"/>
    <property type="match status" value="1"/>
</dbReference>
<keyword evidence="10" id="KW-1185">Reference proteome</keyword>
<keyword evidence="2 7" id="KW-0678">Repressor</keyword>
<dbReference type="RefSeq" id="WP_091475549.1">
    <property type="nucleotide sequence ID" value="NZ_FOIT01000005.1"/>
</dbReference>
<dbReference type="InterPro" id="IPR036291">
    <property type="entry name" value="NAD(P)-bd_dom_sf"/>
</dbReference>
<dbReference type="PANTHER" id="PTHR35786:SF1">
    <property type="entry name" value="REDOX-SENSING TRANSCRIPTIONAL REPRESSOR REX 1"/>
    <property type="match status" value="1"/>
</dbReference>
<dbReference type="Gene3D" id="1.10.10.10">
    <property type="entry name" value="Winged helix-like DNA-binding domain superfamily/Winged helix DNA-binding domain"/>
    <property type="match status" value="1"/>
</dbReference>
<protein>
    <recommendedName>
        <fullName evidence="7">Redox-sensing transcriptional repressor Rex</fullName>
    </recommendedName>
</protein>
<evidence type="ECO:0000313" key="10">
    <source>
        <dbReference type="Proteomes" id="UP000243605"/>
    </source>
</evidence>
<keyword evidence="6 7" id="KW-0804">Transcription</keyword>
<dbReference type="SUPFAM" id="SSF46785">
    <property type="entry name" value="Winged helix' DNA-binding domain"/>
    <property type="match status" value="1"/>
</dbReference>
<comment type="subcellular location">
    <subcellularLocation>
        <location evidence="7">Cytoplasm</location>
    </subcellularLocation>
</comment>
<evidence type="ECO:0000256" key="3">
    <source>
        <dbReference type="ARBA" id="ARBA00023015"/>
    </source>
</evidence>
<dbReference type="GO" id="GO:0003677">
    <property type="term" value="F:DNA binding"/>
    <property type="evidence" value="ECO:0007669"/>
    <property type="project" value="UniProtKB-UniRule"/>
</dbReference>
<evidence type="ECO:0000256" key="2">
    <source>
        <dbReference type="ARBA" id="ARBA00022491"/>
    </source>
</evidence>